<evidence type="ECO:0000313" key="2">
    <source>
        <dbReference type="Proteomes" id="UP000319004"/>
    </source>
</evidence>
<gene>
    <name evidence="1" type="ORF">Enr13x_65430</name>
</gene>
<reference evidence="1 2" key="1">
    <citation type="submission" date="2019-03" db="EMBL/GenBank/DDBJ databases">
        <title>Deep-cultivation of Planctomycetes and their phenomic and genomic characterization uncovers novel biology.</title>
        <authorList>
            <person name="Wiegand S."/>
            <person name="Jogler M."/>
            <person name="Boedeker C."/>
            <person name="Pinto D."/>
            <person name="Vollmers J."/>
            <person name="Rivas-Marin E."/>
            <person name="Kohn T."/>
            <person name="Peeters S.H."/>
            <person name="Heuer A."/>
            <person name="Rast P."/>
            <person name="Oberbeckmann S."/>
            <person name="Bunk B."/>
            <person name="Jeske O."/>
            <person name="Meyerdierks A."/>
            <person name="Storesund J.E."/>
            <person name="Kallscheuer N."/>
            <person name="Luecker S."/>
            <person name="Lage O.M."/>
            <person name="Pohl T."/>
            <person name="Merkel B.J."/>
            <person name="Hornburger P."/>
            <person name="Mueller R.-W."/>
            <person name="Bruemmer F."/>
            <person name="Labrenz M."/>
            <person name="Spormann A.M."/>
            <person name="Op den Camp H."/>
            <person name="Overmann J."/>
            <person name="Amann R."/>
            <person name="Jetten M.S.M."/>
            <person name="Mascher T."/>
            <person name="Medema M.H."/>
            <person name="Devos D.P."/>
            <person name="Kaster A.-K."/>
            <person name="Ovreas L."/>
            <person name="Rohde M."/>
            <person name="Galperin M.Y."/>
            <person name="Jogler C."/>
        </authorList>
    </citation>
    <scope>NUCLEOTIDE SEQUENCE [LARGE SCALE GENOMIC DNA]</scope>
    <source>
        <strain evidence="1 2">Enr13</strain>
    </source>
</reference>
<dbReference type="Proteomes" id="UP000319004">
    <property type="component" value="Chromosome"/>
</dbReference>
<dbReference type="KEGG" id="snep:Enr13x_65430"/>
<organism evidence="1 2">
    <name type="scientific">Stieleria neptunia</name>
    <dbReference type="NCBI Taxonomy" id="2527979"/>
    <lineage>
        <taxon>Bacteria</taxon>
        <taxon>Pseudomonadati</taxon>
        <taxon>Planctomycetota</taxon>
        <taxon>Planctomycetia</taxon>
        <taxon>Pirellulales</taxon>
        <taxon>Pirellulaceae</taxon>
        <taxon>Stieleria</taxon>
    </lineage>
</organism>
<keyword evidence="2" id="KW-1185">Reference proteome</keyword>
<dbReference type="EMBL" id="CP037423">
    <property type="protein sequence ID" value="QDV46634.1"/>
    <property type="molecule type" value="Genomic_DNA"/>
</dbReference>
<proteinExistence type="predicted"/>
<name>A0A518I0U3_9BACT</name>
<protein>
    <submittedName>
        <fullName evidence="1">Uncharacterized protein</fullName>
    </submittedName>
</protein>
<dbReference type="AlphaFoldDB" id="A0A518I0U3"/>
<sequence>MEDPQLMNVIAQIARSLLPPCSPYCRNYPVITVPASEHGIRSFCAQQRSLEQEIYFRYLADQIDDREDAGYRNALIALADEQASIRRRQLFKSYTEYRSRHAWNNRNQQSVVVDPTDLTEPNRINEWSQGNTLYRTLQADMAVPQKIVRQSIIDDTRLKSGHELRSVSRQIEKLAEQYLRSGQDLLIVLQSQISRYLEQDYGQHWLRHVRSHYQEVHRPVTKYKSFRTCWYKSLRYRYHYLDKLSPVDAVPFVNFSVTGDHVYLLDQKLHLAHSCTDPVCRDFFLHLQSQMPNFTAYQVHSQRDLNNDPRYTEDVLRDYLTRNNRLEDDDSRPGFDFA</sequence>
<evidence type="ECO:0000313" key="1">
    <source>
        <dbReference type="EMBL" id="QDV46634.1"/>
    </source>
</evidence>
<accession>A0A518I0U3</accession>